<dbReference type="AlphaFoldDB" id="A0A1H9T1J2"/>
<protein>
    <submittedName>
        <fullName evidence="1">Uncharacterized protein</fullName>
    </submittedName>
</protein>
<dbReference type="InterPro" id="IPR045390">
    <property type="entry name" value="ABC-3C_MC3"/>
</dbReference>
<reference evidence="2" key="1">
    <citation type="submission" date="2016-10" db="EMBL/GenBank/DDBJ databases">
        <authorList>
            <person name="de Groot N.N."/>
        </authorList>
    </citation>
    <scope>NUCLEOTIDE SEQUENCE [LARGE SCALE GENOMIC DNA]</scope>
    <source>
        <strain evidence="2">10nlg</strain>
    </source>
</reference>
<organism evidence="1 2">
    <name type="scientific">Salisediminibacterium halotolerans</name>
    <dbReference type="NCBI Taxonomy" id="517425"/>
    <lineage>
        <taxon>Bacteria</taxon>
        <taxon>Bacillati</taxon>
        <taxon>Bacillota</taxon>
        <taxon>Bacilli</taxon>
        <taxon>Bacillales</taxon>
        <taxon>Bacillaceae</taxon>
        <taxon>Salisediminibacterium</taxon>
    </lineage>
</organism>
<dbReference type="OrthoDB" id="7059377at2"/>
<comment type="caution">
    <text evidence="1">The sequence shown here is derived from an EMBL/GenBank/DDBJ whole genome shotgun (WGS) entry which is preliminary data.</text>
</comment>
<accession>A0A1H9T1J2</accession>
<evidence type="ECO:0000313" key="2">
    <source>
        <dbReference type="Proteomes" id="UP000199318"/>
    </source>
</evidence>
<dbReference type="RefSeq" id="WP_093072609.1">
    <property type="nucleotide sequence ID" value="NZ_FOGV01000008.1"/>
</dbReference>
<gene>
    <name evidence="1" type="ORF">SAMN05444126_10899</name>
</gene>
<keyword evidence="2" id="KW-1185">Reference proteome</keyword>
<name>A0A1H9T1J2_9BACI</name>
<dbReference type="STRING" id="1464123.SAMN05444126_10899"/>
<dbReference type="EMBL" id="FOGV01000008">
    <property type="protein sequence ID" value="SER91008.1"/>
    <property type="molecule type" value="Genomic_DNA"/>
</dbReference>
<evidence type="ECO:0000313" key="1">
    <source>
        <dbReference type="EMBL" id="SER91008.1"/>
    </source>
</evidence>
<dbReference type="Pfam" id="PF20131">
    <property type="entry name" value="MC3"/>
    <property type="match status" value="1"/>
</dbReference>
<sequence>MKSWGNRPGEISHLLNPAFCGEIIRRTLIAYQQKSETNLEFPLIYLVLPITLHRETRERIELSSRNKMHVWLQANQDIRIGFSERAKQLVPITNEAIQFLLNQRALEIGVEGDLRVTPYRRKKIEGYSSGEIQDIMKKAEKVGKWFSSAGTTSTIFTMWGVRP</sequence>
<proteinExistence type="predicted"/>
<dbReference type="Proteomes" id="UP000199318">
    <property type="component" value="Unassembled WGS sequence"/>
</dbReference>